<dbReference type="GO" id="GO:0004222">
    <property type="term" value="F:metalloendopeptidase activity"/>
    <property type="evidence" value="ECO:0007669"/>
    <property type="project" value="InterPro"/>
</dbReference>
<dbReference type="InterPro" id="IPR001357">
    <property type="entry name" value="BRCT_dom"/>
</dbReference>
<evidence type="ECO:0000256" key="3">
    <source>
        <dbReference type="ARBA" id="ARBA00022670"/>
    </source>
</evidence>
<protein>
    <submittedName>
        <fullName evidence="9">M13 family metallopeptidase</fullName>
    </submittedName>
</protein>
<dbReference type="PRINTS" id="PR00786">
    <property type="entry name" value="NEPRILYSIN"/>
</dbReference>
<dbReference type="EMBL" id="VULT01000004">
    <property type="protein sequence ID" value="MSS16757.1"/>
    <property type="molecule type" value="Genomic_DNA"/>
</dbReference>
<dbReference type="PROSITE" id="PS51885">
    <property type="entry name" value="NEPRILYSIN"/>
    <property type="match status" value="1"/>
</dbReference>
<dbReference type="Proteomes" id="UP000483362">
    <property type="component" value="Unassembled WGS sequence"/>
</dbReference>
<keyword evidence="4" id="KW-0479">Metal-binding</keyword>
<dbReference type="GO" id="GO:0016485">
    <property type="term" value="P:protein processing"/>
    <property type="evidence" value="ECO:0007669"/>
    <property type="project" value="TreeGrafter"/>
</dbReference>
<evidence type="ECO:0000256" key="7">
    <source>
        <dbReference type="ARBA" id="ARBA00023049"/>
    </source>
</evidence>
<dbReference type="Gene3D" id="3.40.390.10">
    <property type="entry name" value="Collagenase (Catalytic Domain)"/>
    <property type="match status" value="1"/>
</dbReference>
<accession>A0A6L5XAR7</accession>
<comment type="similarity">
    <text evidence="2">Belongs to the peptidase M13 family.</text>
</comment>
<keyword evidence="3" id="KW-0645">Protease</keyword>
<keyword evidence="5" id="KW-0378">Hydrolase</keyword>
<dbReference type="PROSITE" id="PS50172">
    <property type="entry name" value="BRCT"/>
    <property type="match status" value="1"/>
</dbReference>
<dbReference type="InterPro" id="IPR018497">
    <property type="entry name" value="Peptidase_M13_C"/>
</dbReference>
<evidence type="ECO:0000259" key="8">
    <source>
        <dbReference type="PROSITE" id="PS50172"/>
    </source>
</evidence>
<keyword evidence="10" id="KW-1185">Reference proteome</keyword>
<evidence type="ECO:0000256" key="6">
    <source>
        <dbReference type="ARBA" id="ARBA00022833"/>
    </source>
</evidence>
<gene>
    <name evidence="9" type="ORF">FYJ29_03100</name>
</gene>
<keyword evidence="6" id="KW-0862">Zinc</keyword>
<comment type="caution">
    <text evidence="9">The sequence shown here is derived from an EMBL/GenBank/DDBJ whole genome shotgun (WGS) entry which is preliminary data.</text>
</comment>
<keyword evidence="7" id="KW-0482">Metalloprotease</keyword>
<dbReference type="GO" id="GO:0005886">
    <property type="term" value="C:plasma membrane"/>
    <property type="evidence" value="ECO:0007669"/>
    <property type="project" value="TreeGrafter"/>
</dbReference>
<feature type="domain" description="BRCT" evidence="8">
    <location>
        <begin position="302"/>
        <end position="399"/>
    </location>
</feature>
<dbReference type="CDD" id="cd08662">
    <property type="entry name" value="M13"/>
    <property type="match status" value="1"/>
</dbReference>
<comment type="cofactor">
    <cofactor evidence="1">
        <name>Zn(2+)</name>
        <dbReference type="ChEBI" id="CHEBI:29105"/>
    </cofactor>
</comment>
<sequence>MILPAIAAVAQVHGINKADMDPSVAPGQDFFEYAGGGWMKANPLKPEYSSYGVFNDLAENNRKQLRSLIEDLQKTQQQPGSNGQKVIDLYDMAMDSVRLNKEGAAPLQHDLAIVKALKRNDLTREIARQHLCMGNPFFGIGVQGDLMNSDMNVLYMDAGGMSMPDRDYYLNTDAKSKKIQQLFRDYIVKLFTLAGYSKADAQAASKTVYNMEYQFAKAMMSRAEARDYTKQYNIYTVEQLQKEYPAVNWTEYFTLMGIPATKQVILAQPKVMAVAQNFMKTLTDKQLRYYLAYNIISGASSELSDAFRDANFDFYGRTLSGQKEQKPRWKRALGYPNGMLGEVLGQLYVAKYFPSESKTKMLKLIENLRKSLATHIANLTWMSDSTKINALVKLNSYMVKVGYPDKWRDYSKLSIDPKLSLYENVKNVTAFNTRYNLDKMDKPVDKTEWGMTPQTVNAYYNPLNNEIVFPAAILQPPFFDPKADDATNYGAIGVVIGHEMTHGFDDQGRMFDANGNMKGWWTEQDSKRFNALAEKLAAQFDKIVVVNGEHANGHLTLGENIADQGGLRVSYDAFKNTQEYQQGKPVDGFTPTQRFYLSYGRIWAENMTDEAMYQQTKSDPHSIGRNRVNATLRNIDTFYNAFNIKSGDKMWLDPADRVVIW</sequence>
<dbReference type="Pfam" id="PF05649">
    <property type="entry name" value="Peptidase_M13_N"/>
    <property type="match status" value="1"/>
</dbReference>
<dbReference type="AlphaFoldDB" id="A0A6L5XAR7"/>
<reference evidence="9 10" key="1">
    <citation type="submission" date="2019-08" db="EMBL/GenBank/DDBJ databases">
        <title>In-depth cultivation of the pig gut microbiome towards novel bacterial diversity and tailored functional studies.</title>
        <authorList>
            <person name="Wylensek D."/>
            <person name="Hitch T.C.A."/>
            <person name="Clavel T."/>
        </authorList>
    </citation>
    <scope>NUCLEOTIDE SEQUENCE [LARGE SCALE GENOMIC DNA]</scope>
    <source>
        <strain evidence="9 10">Oil-RF-744-WCA-WT-10</strain>
    </source>
</reference>
<evidence type="ECO:0000256" key="2">
    <source>
        <dbReference type="ARBA" id="ARBA00007357"/>
    </source>
</evidence>
<evidence type="ECO:0000313" key="10">
    <source>
        <dbReference type="Proteomes" id="UP000483362"/>
    </source>
</evidence>
<dbReference type="InterPro" id="IPR008753">
    <property type="entry name" value="Peptidase_M13_N"/>
</dbReference>
<dbReference type="GO" id="GO:0046872">
    <property type="term" value="F:metal ion binding"/>
    <property type="evidence" value="ECO:0007669"/>
    <property type="project" value="UniProtKB-KW"/>
</dbReference>
<evidence type="ECO:0000256" key="4">
    <source>
        <dbReference type="ARBA" id="ARBA00022723"/>
    </source>
</evidence>
<dbReference type="PANTHER" id="PTHR11733:SF167">
    <property type="entry name" value="FI17812P1-RELATED"/>
    <property type="match status" value="1"/>
</dbReference>
<dbReference type="PANTHER" id="PTHR11733">
    <property type="entry name" value="ZINC METALLOPROTEASE FAMILY M13 NEPRILYSIN-RELATED"/>
    <property type="match status" value="1"/>
</dbReference>
<organism evidence="9 10">
    <name type="scientific">Sodaliphilus pleomorphus</name>
    <dbReference type="NCBI Taxonomy" id="2606626"/>
    <lineage>
        <taxon>Bacteria</taxon>
        <taxon>Pseudomonadati</taxon>
        <taxon>Bacteroidota</taxon>
        <taxon>Bacteroidia</taxon>
        <taxon>Bacteroidales</taxon>
        <taxon>Muribaculaceae</taxon>
        <taxon>Sodaliphilus</taxon>
    </lineage>
</organism>
<proteinExistence type="inferred from homology"/>
<evidence type="ECO:0000256" key="5">
    <source>
        <dbReference type="ARBA" id="ARBA00022801"/>
    </source>
</evidence>
<dbReference type="Gene3D" id="1.10.1380.10">
    <property type="entry name" value="Neutral endopeptidase , domain2"/>
    <property type="match status" value="1"/>
</dbReference>
<name>A0A6L5XAR7_9BACT</name>
<dbReference type="InterPro" id="IPR000718">
    <property type="entry name" value="Peptidase_M13"/>
</dbReference>
<evidence type="ECO:0000256" key="1">
    <source>
        <dbReference type="ARBA" id="ARBA00001947"/>
    </source>
</evidence>
<dbReference type="SUPFAM" id="SSF55486">
    <property type="entry name" value="Metalloproteases ('zincins'), catalytic domain"/>
    <property type="match status" value="1"/>
</dbReference>
<evidence type="ECO:0000313" key="9">
    <source>
        <dbReference type="EMBL" id="MSS16757.1"/>
    </source>
</evidence>
<dbReference type="Pfam" id="PF01431">
    <property type="entry name" value="Peptidase_M13"/>
    <property type="match status" value="1"/>
</dbReference>
<dbReference type="InterPro" id="IPR024079">
    <property type="entry name" value="MetalloPept_cat_dom_sf"/>
</dbReference>
<dbReference type="InterPro" id="IPR042089">
    <property type="entry name" value="Peptidase_M13_dom_2"/>
</dbReference>